<evidence type="ECO:0008006" key="3">
    <source>
        <dbReference type="Google" id="ProtNLM"/>
    </source>
</evidence>
<name>A0ABQ4UQF7_9HYPH</name>
<dbReference type="Pfam" id="PF13252">
    <property type="entry name" value="Phage_capsid_3"/>
    <property type="match status" value="1"/>
</dbReference>
<sequence>MSYTAFGQNDPMAVKLWSKKLAVEANKSIDIDPLIGTSDASVVQEKTETKKGNGDQVTFGLRMQLKGPGFSSSDVAEGNGEQLGTNSDKVTIDELGHVVGVKSENTIDQQRVPFDLREQARAGLADWFQTRKTVCFFNHVCGFTPANELGKKFTANNVVTAPSAGRIMRPNGRANDAALVAGDIFTLDLIDRSVELAKTGGQGRKVMIRPVVVNGKKYYILYLASEQITSLRTNTSAGQWLDIQKAAMAGAKSSESPIFTGALGEYNGVILREAQDITAGVSADGKSAVPNTRRAVLLGAQAATIAYGKAGGDTRYRWNEELLDHKRNLEVSAWAIWGMKKTTYNGDDFGTIVIPTYAKPADAA</sequence>
<comment type="caution">
    <text evidence="1">The sequence shown here is derived from an EMBL/GenBank/DDBJ whole genome shotgun (WGS) entry which is preliminary data.</text>
</comment>
<proteinExistence type="predicted"/>
<evidence type="ECO:0000313" key="1">
    <source>
        <dbReference type="EMBL" id="GJE74501.1"/>
    </source>
</evidence>
<organism evidence="1 2">
    <name type="scientific">Methylorubrum suomiense</name>
    <dbReference type="NCBI Taxonomy" id="144191"/>
    <lineage>
        <taxon>Bacteria</taxon>
        <taxon>Pseudomonadati</taxon>
        <taxon>Pseudomonadota</taxon>
        <taxon>Alphaproteobacteria</taxon>
        <taxon>Hyphomicrobiales</taxon>
        <taxon>Methylobacteriaceae</taxon>
        <taxon>Methylorubrum</taxon>
    </lineage>
</organism>
<reference evidence="1" key="1">
    <citation type="journal article" date="2021" name="Front. Microbiol.">
        <title>Comprehensive Comparative Genomics and Phenotyping of Methylobacterium Species.</title>
        <authorList>
            <person name="Alessa O."/>
            <person name="Ogura Y."/>
            <person name="Fujitani Y."/>
            <person name="Takami H."/>
            <person name="Hayashi T."/>
            <person name="Sahin N."/>
            <person name="Tani A."/>
        </authorList>
    </citation>
    <scope>NUCLEOTIDE SEQUENCE</scope>
    <source>
        <strain evidence="1">DSM 14458</strain>
    </source>
</reference>
<dbReference type="NCBIfam" id="TIGR04387">
    <property type="entry name" value="capsid_maj_N4"/>
    <property type="match status" value="1"/>
</dbReference>
<evidence type="ECO:0000313" key="2">
    <source>
        <dbReference type="Proteomes" id="UP001055093"/>
    </source>
</evidence>
<accession>A0ABQ4UQF7</accession>
<dbReference type="RefSeq" id="WP_137829143.1">
    <property type="nucleotide sequence ID" value="NZ_BPRE01000002.1"/>
</dbReference>
<dbReference type="Proteomes" id="UP001055093">
    <property type="component" value="Unassembled WGS sequence"/>
</dbReference>
<reference evidence="1" key="2">
    <citation type="submission" date="2021-08" db="EMBL/GenBank/DDBJ databases">
        <authorList>
            <person name="Tani A."/>
            <person name="Ola A."/>
            <person name="Ogura Y."/>
            <person name="Katsura K."/>
            <person name="Hayashi T."/>
        </authorList>
    </citation>
    <scope>NUCLEOTIDE SEQUENCE</scope>
    <source>
        <strain evidence="1">DSM 14458</strain>
    </source>
</reference>
<dbReference type="EMBL" id="BPRE01000002">
    <property type="protein sequence ID" value="GJE74501.1"/>
    <property type="molecule type" value="Genomic_DNA"/>
</dbReference>
<keyword evidence="2" id="KW-1185">Reference proteome</keyword>
<protein>
    <recommendedName>
        <fullName evidence="3">N4-gp56 family major capsid protein</fullName>
    </recommendedName>
</protein>
<dbReference type="InterPro" id="IPR025267">
    <property type="entry name" value="ORF017-like"/>
</dbReference>
<gene>
    <name evidence="1" type="ORF">BGCPKDLD_1072</name>
</gene>